<protein>
    <submittedName>
        <fullName evidence="1">Nonstructural protein</fullName>
    </submittedName>
</protein>
<dbReference type="EMBL" id="KP217041">
    <property type="protein sequence ID" value="AJC97796.1"/>
    <property type="molecule type" value="Genomic_RNA"/>
</dbReference>
<reference evidence="1" key="1">
    <citation type="submission" date="2014-12" db="EMBL/GenBank/DDBJ databases">
        <title>In search of pathogens: transcriptome-based identification of viral pathogens from the pine processionary moth (Thaumatopoea pityocampa).</title>
        <authorList>
            <person name="Jakubowska A.K."/>
            <person name="Nalcacioglu R."/>
            <person name="Millan-Leiva A."/>
            <person name="Sanz-Carbonell A."/>
            <person name="Muratoglu H."/>
            <person name="Herrero S."/>
            <person name="Demirbag Z."/>
        </authorList>
    </citation>
    <scope>NUCLEOTIDE SEQUENCE</scope>
</reference>
<evidence type="ECO:0000313" key="1">
    <source>
        <dbReference type="EMBL" id="AJC97796.1"/>
    </source>
</evidence>
<name>A0A0B4UEU3_9REOV</name>
<sequence length="301" mass="34563">MLSSCMIEIRKPKLTENNERIPGQFDTIHGLQVPAVAKLVAKVNERQGEFSKVGVSRDQRKLIWCNSGLMLCSINRGDILYRENDENERKKQEYGKMMSDAVTGEEDAPASRHGMACLLTIKWDDGANEILDELDDSLEEVCESIRSVRNDILELEKYIKFEKRYETIRFCNDVRFILSGKMLRGNGVKLPLLRYLYEDCSLRQILMEGNVNQILSESYVSIRNQSGKITKLVPTKITCKKTDKDIVVKLISKVRFYGTDISYPFIKKGFATVPIVYERETDWEVKPVLGSKTALDYDMAY</sequence>
<proteinExistence type="predicted"/>
<accession>A0A0B4UEU3</accession>
<organism evidence="1">
    <name type="scientific">Thaumetopoea pityocampa cypovirus 5</name>
    <dbReference type="NCBI Taxonomy" id="1591445"/>
    <lineage>
        <taxon>Viruses</taxon>
        <taxon>Riboviria</taxon>
        <taxon>Orthornavirae</taxon>
        <taxon>Duplornaviricota</taxon>
        <taxon>Resentoviricetes</taxon>
        <taxon>Reovirales</taxon>
        <taxon>Spinareoviridae</taxon>
        <taxon>Cypovirus</taxon>
    </lineage>
</organism>